<gene>
    <name evidence="1" type="primary">ORF112021</name>
</gene>
<organism evidence="1">
    <name type="scientific">Arion vulgaris</name>
    <dbReference type="NCBI Taxonomy" id="1028688"/>
    <lineage>
        <taxon>Eukaryota</taxon>
        <taxon>Metazoa</taxon>
        <taxon>Spiralia</taxon>
        <taxon>Lophotrochozoa</taxon>
        <taxon>Mollusca</taxon>
        <taxon>Gastropoda</taxon>
        <taxon>Heterobranchia</taxon>
        <taxon>Euthyneura</taxon>
        <taxon>Panpulmonata</taxon>
        <taxon>Eupulmonata</taxon>
        <taxon>Stylommatophora</taxon>
        <taxon>Helicina</taxon>
        <taxon>Arionoidea</taxon>
        <taxon>Arionidae</taxon>
        <taxon>Arion</taxon>
    </lineage>
</organism>
<dbReference type="AlphaFoldDB" id="A0A0B7ADG8"/>
<accession>A0A0B7ADG8</accession>
<feature type="non-terminal residue" evidence="1">
    <location>
        <position position="102"/>
    </location>
</feature>
<proteinExistence type="predicted"/>
<sequence>MLFTDFLKTCLSNCSVQVRISMFTNVATPSLHKIRRLVLLRQVLFSVAILLIMNRCRFSVQTLQSTLKYLQLHTKANCLVHQLPPGAEGLAACLLQEVGGPI</sequence>
<evidence type="ECO:0000313" key="1">
    <source>
        <dbReference type="EMBL" id="CEK78813.1"/>
    </source>
</evidence>
<reference evidence="1" key="1">
    <citation type="submission" date="2014-12" db="EMBL/GenBank/DDBJ databases">
        <title>Insight into the proteome of Arion vulgaris.</title>
        <authorList>
            <person name="Aradska J."/>
            <person name="Bulat T."/>
            <person name="Smidak R."/>
            <person name="Sarate P."/>
            <person name="Gangsoo J."/>
            <person name="Sialana F."/>
            <person name="Bilban M."/>
            <person name="Lubec G."/>
        </authorList>
    </citation>
    <scope>NUCLEOTIDE SEQUENCE</scope>
    <source>
        <tissue evidence="1">Skin</tissue>
    </source>
</reference>
<protein>
    <submittedName>
        <fullName evidence="1">Uncharacterized protein</fullName>
    </submittedName>
</protein>
<dbReference type="EMBL" id="HACG01031948">
    <property type="protein sequence ID" value="CEK78813.1"/>
    <property type="molecule type" value="Transcribed_RNA"/>
</dbReference>
<name>A0A0B7ADG8_9EUPU</name>